<sequence length="338" mass="37423">MTSTDIVIRPVSGLDPAQDDLFREWAAVQEASARATFGEDHSSWGVEELRELERSTERLRLSWVALDGDHRVVAGVNVAMPRHDNTTMAGIDLVVHPARRRAGLGTRVLQHAEARAAEHGRTLLLAETQWPVTGTDGCGEGFAAQHGYAAAQTVVRSTLTLPGDRAALRAVLGSRDGDGYAVHTVWDGVPDRWLAGRAELSRRMSTDIPLGDLQLEEEVWDEDRVREGYARIAAMGRRVADTFAVDESTGRLVGYTQVQVGAPPDLAYQQDTLVMREHRGHGLGLRLKAANTLAVMTELPEVTRIRTWNADDNLHMLAVNREIGYEQDAWLREWQKVV</sequence>
<evidence type="ECO:0000313" key="5">
    <source>
        <dbReference type="Proteomes" id="UP001501326"/>
    </source>
</evidence>
<dbReference type="InterPro" id="IPR050832">
    <property type="entry name" value="Bact_Acetyltransf"/>
</dbReference>
<dbReference type="Proteomes" id="UP001501326">
    <property type="component" value="Unassembled WGS sequence"/>
</dbReference>
<dbReference type="RefSeq" id="WP_344193480.1">
    <property type="nucleotide sequence ID" value="NZ_BAAARN010000002.1"/>
</dbReference>
<dbReference type="InterPro" id="IPR016181">
    <property type="entry name" value="Acyl_CoA_acyltransferase"/>
</dbReference>
<accession>A0ABP6H4Y9</accession>
<evidence type="ECO:0000259" key="3">
    <source>
        <dbReference type="PROSITE" id="PS51186"/>
    </source>
</evidence>
<comment type="caution">
    <text evidence="4">The sequence shown here is derived from an EMBL/GenBank/DDBJ whole genome shotgun (WGS) entry which is preliminary data.</text>
</comment>
<dbReference type="SUPFAM" id="SSF55729">
    <property type="entry name" value="Acyl-CoA N-acyltransferases (Nat)"/>
    <property type="match status" value="2"/>
</dbReference>
<proteinExistence type="predicted"/>
<dbReference type="PROSITE" id="PS51186">
    <property type="entry name" value="GNAT"/>
    <property type="match status" value="1"/>
</dbReference>
<keyword evidence="1" id="KW-0808">Transferase</keyword>
<organism evidence="4 5">
    <name type="scientific">Pedococcus aerophilus</name>
    <dbReference type="NCBI Taxonomy" id="436356"/>
    <lineage>
        <taxon>Bacteria</taxon>
        <taxon>Bacillati</taxon>
        <taxon>Actinomycetota</taxon>
        <taxon>Actinomycetes</taxon>
        <taxon>Micrococcales</taxon>
        <taxon>Intrasporangiaceae</taxon>
        <taxon>Pedococcus</taxon>
    </lineage>
</organism>
<keyword evidence="5" id="KW-1185">Reference proteome</keyword>
<name>A0ABP6H4Y9_9MICO</name>
<feature type="domain" description="N-acetyltransferase" evidence="3">
    <location>
        <begin position="6"/>
        <end position="192"/>
    </location>
</feature>
<dbReference type="EMBL" id="BAAARN010000002">
    <property type="protein sequence ID" value="GAA2737077.1"/>
    <property type="molecule type" value="Genomic_DNA"/>
</dbReference>
<evidence type="ECO:0000256" key="1">
    <source>
        <dbReference type="ARBA" id="ARBA00022679"/>
    </source>
</evidence>
<keyword evidence="2" id="KW-0012">Acyltransferase</keyword>
<evidence type="ECO:0000256" key="2">
    <source>
        <dbReference type="ARBA" id="ARBA00023315"/>
    </source>
</evidence>
<dbReference type="PANTHER" id="PTHR43877">
    <property type="entry name" value="AMINOALKYLPHOSPHONATE N-ACETYLTRANSFERASE-RELATED-RELATED"/>
    <property type="match status" value="1"/>
</dbReference>
<evidence type="ECO:0000313" key="4">
    <source>
        <dbReference type="EMBL" id="GAA2737077.1"/>
    </source>
</evidence>
<dbReference type="CDD" id="cd04301">
    <property type="entry name" value="NAT_SF"/>
    <property type="match status" value="1"/>
</dbReference>
<gene>
    <name evidence="4" type="ORF">GCM10009867_22980</name>
</gene>
<reference evidence="5" key="1">
    <citation type="journal article" date="2019" name="Int. J. Syst. Evol. Microbiol.">
        <title>The Global Catalogue of Microorganisms (GCM) 10K type strain sequencing project: providing services to taxonomists for standard genome sequencing and annotation.</title>
        <authorList>
            <consortium name="The Broad Institute Genomics Platform"/>
            <consortium name="The Broad Institute Genome Sequencing Center for Infectious Disease"/>
            <person name="Wu L."/>
            <person name="Ma J."/>
        </authorList>
    </citation>
    <scope>NUCLEOTIDE SEQUENCE [LARGE SCALE GENOMIC DNA]</scope>
    <source>
        <strain evidence="5">JCM 16378</strain>
    </source>
</reference>
<protein>
    <submittedName>
        <fullName evidence="4">GNAT family N-acetyltransferase</fullName>
    </submittedName>
</protein>
<dbReference type="Pfam" id="PF00583">
    <property type="entry name" value="Acetyltransf_1"/>
    <property type="match status" value="2"/>
</dbReference>
<dbReference type="InterPro" id="IPR000182">
    <property type="entry name" value="GNAT_dom"/>
</dbReference>
<dbReference type="Gene3D" id="3.40.630.30">
    <property type="match status" value="1"/>
</dbReference>